<keyword evidence="9 10" id="KW-0472">Membrane</keyword>
<feature type="transmembrane region" description="Helical" evidence="10">
    <location>
        <begin position="561"/>
        <end position="578"/>
    </location>
</feature>
<dbReference type="Pfam" id="PF03492">
    <property type="entry name" value="Methyltransf_7"/>
    <property type="match status" value="1"/>
</dbReference>
<keyword evidence="5 10" id="KW-0812">Transmembrane</keyword>
<evidence type="ECO:0000256" key="1">
    <source>
        <dbReference type="ARBA" id="ARBA00004127"/>
    </source>
</evidence>
<name>A0A498IA24_MALDO</name>
<comment type="caution">
    <text evidence="12">The sequence shown here is derived from an EMBL/GenBank/DDBJ whole genome shotgun (WGS) entry which is preliminary data.</text>
</comment>
<evidence type="ECO:0000256" key="10">
    <source>
        <dbReference type="RuleBase" id="RU079119"/>
    </source>
</evidence>
<dbReference type="Proteomes" id="UP000290289">
    <property type="component" value="Chromosome 13"/>
</dbReference>
<evidence type="ECO:0000256" key="4">
    <source>
        <dbReference type="ARBA" id="ARBA00022679"/>
    </source>
</evidence>
<keyword evidence="4 10" id="KW-0808">Transferase</keyword>
<dbReference type="InterPro" id="IPR005299">
    <property type="entry name" value="MeTrfase_7"/>
</dbReference>
<dbReference type="EMBL" id="RDQH01000339">
    <property type="protein sequence ID" value="RXH79072.1"/>
    <property type="molecule type" value="Genomic_DNA"/>
</dbReference>
<evidence type="ECO:0000256" key="9">
    <source>
        <dbReference type="ARBA" id="ARBA00023136"/>
    </source>
</evidence>
<reference evidence="12 13" key="1">
    <citation type="submission" date="2018-10" db="EMBL/GenBank/DDBJ databases">
        <title>A high-quality apple genome assembly.</title>
        <authorList>
            <person name="Hu J."/>
        </authorList>
    </citation>
    <scope>NUCLEOTIDE SEQUENCE [LARGE SCALE GENOMIC DNA]</scope>
    <source>
        <strain evidence="13">cv. HFTH1</strain>
        <tissue evidence="12">Young leaf</tissue>
    </source>
</reference>
<evidence type="ECO:0000256" key="7">
    <source>
        <dbReference type="ARBA" id="ARBA00022842"/>
    </source>
</evidence>
<dbReference type="InterPro" id="IPR029063">
    <property type="entry name" value="SAM-dependent_MTases_sf"/>
</dbReference>
<feature type="transmembrane region" description="Helical" evidence="10">
    <location>
        <begin position="469"/>
        <end position="490"/>
    </location>
</feature>
<proteinExistence type="inferred from homology"/>
<keyword evidence="13" id="KW-1185">Reference proteome</keyword>
<accession>A0A498IA24</accession>
<evidence type="ECO:0000313" key="12">
    <source>
        <dbReference type="EMBL" id="RXH79072.1"/>
    </source>
</evidence>
<evidence type="ECO:0000256" key="8">
    <source>
        <dbReference type="ARBA" id="ARBA00022989"/>
    </source>
</evidence>
<dbReference type="PROSITE" id="PS50216">
    <property type="entry name" value="DHHC"/>
    <property type="match status" value="1"/>
</dbReference>
<dbReference type="Pfam" id="PF01529">
    <property type="entry name" value="DHHC"/>
    <property type="match status" value="1"/>
</dbReference>
<dbReference type="SUPFAM" id="SSF53335">
    <property type="entry name" value="S-adenosyl-L-methionine-dependent methyltransferases"/>
    <property type="match status" value="1"/>
</dbReference>
<dbReference type="GO" id="GO:0012505">
    <property type="term" value="C:endomembrane system"/>
    <property type="evidence" value="ECO:0007669"/>
    <property type="project" value="UniProtKB-SubCell"/>
</dbReference>
<protein>
    <recommendedName>
        <fullName evidence="10">S-acyltransferase</fullName>
        <ecNumber evidence="10">2.3.1.225</ecNumber>
    </recommendedName>
    <alternativeName>
        <fullName evidence="10">Palmitoyltransferase</fullName>
    </alternativeName>
</protein>
<dbReference type="Gene3D" id="1.10.1200.270">
    <property type="entry name" value="Methyltransferase, alpha-helical capping domain"/>
    <property type="match status" value="1"/>
</dbReference>
<dbReference type="AlphaFoldDB" id="A0A498IA24"/>
<keyword evidence="10" id="KW-0012">Acyltransferase</keyword>
<comment type="subcellular location">
    <subcellularLocation>
        <location evidence="1">Endomembrane system</location>
        <topology evidence="1">Multi-pass membrane protein</topology>
    </subcellularLocation>
</comment>
<dbReference type="STRING" id="3750.A0A498IA24"/>
<comment type="catalytic activity">
    <reaction evidence="10">
        <text>L-cysteinyl-[protein] + hexadecanoyl-CoA = S-hexadecanoyl-L-cysteinyl-[protein] + CoA</text>
        <dbReference type="Rhea" id="RHEA:36683"/>
        <dbReference type="Rhea" id="RHEA-COMP:10131"/>
        <dbReference type="Rhea" id="RHEA-COMP:11032"/>
        <dbReference type="ChEBI" id="CHEBI:29950"/>
        <dbReference type="ChEBI" id="CHEBI:57287"/>
        <dbReference type="ChEBI" id="CHEBI:57379"/>
        <dbReference type="ChEBI" id="CHEBI:74151"/>
        <dbReference type="EC" id="2.3.1.225"/>
    </reaction>
</comment>
<comment type="similarity">
    <text evidence="2 10">Belongs to the DHHC palmitoyltransferase family.</text>
</comment>
<dbReference type="Gene3D" id="3.40.50.150">
    <property type="entry name" value="Vaccinia Virus protein VP39"/>
    <property type="match status" value="1"/>
</dbReference>
<dbReference type="InterPro" id="IPR042086">
    <property type="entry name" value="MeTrfase_capping"/>
</dbReference>
<evidence type="ECO:0000313" key="13">
    <source>
        <dbReference type="Proteomes" id="UP000290289"/>
    </source>
</evidence>
<feature type="transmembrane region" description="Helical" evidence="10">
    <location>
        <begin position="443"/>
        <end position="463"/>
    </location>
</feature>
<sequence>MSSNETTVPEAYPMNGGDGAYSYTKNSNCQRAAANVSKSLLDDAIAEKLDVEDFSCNPSNAFRIADLGCSVGPNTFFSVQNILEAVNHKYQSQCISSQMPEFQVFFSDHVANDFNTLFASLPPERQYFAAGVPGSFHGQLFPKSSLHFVHSSYAAHWLSKVPEQVVDKNSPAWNKGKIYYTTSPDEVVDAYAAQFGKDMTAFLEARAQELVVGGMMVIIMQAIPNGTPPSRIPNGIMFDFLGSTLMEIAKEGLISEGEVDSFNIPTYNTTPKEMMEVIERNGCFSIARIESTSPWSKAGHMINGPGLTMQLRAGMEGVFKTHFGTEITDQMFDRVYEKSGELIHKIESSCKEGTQFYMAFSISVSSEAAAPTVIPTMADLPKEHFIESIKDDYDVTCWGCGLRLVLPSNAPIFKCGWCGALTNHNAGKRECKYFWLRRLRDRCLVSGGVWALFPVLFDISYFHGIFHSIITFMLSVATVYTVSSASFACAGTPPYRVWGSYPAVGKGDLDNYTFCHQCSKPKSPSTHHCRSCGMCILDMDHHCPFVSVVIFFPVRKYVGRLFYGISFCLLNALSFNHLTSRYQ</sequence>
<feature type="domain" description="Palmitoyltransferase DHHC" evidence="11">
    <location>
        <begin position="511"/>
        <end position="572"/>
    </location>
</feature>
<evidence type="ECO:0000256" key="6">
    <source>
        <dbReference type="ARBA" id="ARBA00022723"/>
    </source>
</evidence>
<keyword evidence="6" id="KW-0479">Metal-binding</keyword>
<dbReference type="InterPro" id="IPR001594">
    <property type="entry name" value="Palmitoyltrfase_DHHC"/>
</dbReference>
<dbReference type="GO" id="GO:0019706">
    <property type="term" value="F:protein-cysteine S-palmitoyltransferase activity"/>
    <property type="evidence" value="ECO:0007669"/>
    <property type="project" value="UniProtKB-EC"/>
</dbReference>
<evidence type="ECO:0000256" key="3">
    <source>
        <dbReference type="ARBA" id="ARBA00022603"/>
    </source>
</evidence>
<organism evidence="12 13">
    <name type="scientific">Malus domestica</name>
    <name type="common">Apple</name>
    <name type="synonym">Pyrus malus</name>
    <dbReference type="NCBI Taxonomy" id="3750"/>
    <lineage>
        <taxon>Eukaryota</taxon>
        <taxon>Viridiplantae</taxon>
        <taxon>Streptophyta</taxon>
        <taxon>Embryophyta</taxon>
        <taxon>Tracheophyta</taxon>
        <taxon>Spermatophyta</taxon>
        <taxon>Magnoliopsida</taxon>
        <taxon>eudicotyledons</taxon>
        <taxon>Gunneridae</taxon>
        <taxon>Pentapetalae</taxon>
        <taxon>rosids</taxon>
        <taxon>fabids</taxon>
        <taxon>Rosales</taxon>
        <taxon>Rosaceae</taxon>
        <taxon>Amygdaloideae</taxon>
        <taxon>Maleae</taxon>
        <taxon>Malus</taxon>
    </lineage>
</organism>
<dbReference type="GO" id="GO:0008168">
    <property type="term" value="F:methyltransferase activity"/>
    <property type="evidence" value="ECO:0007669"/>
    <property type="project" value="UniProtKB-KW"/>
</dbReference>
<keyword evidence="8 10" id="KW-1133">Transmembrane helix</keyword>
<dbReference type="EC" id="2.3.1.225" evidence="10"/>
<evidence type="ECO:0000256" key="2">
    <source>
        <dbReference type="ARBA" id="ARBA00008574"/>
    </source>
</evidence>
<keyword evidence="3" id="KW-0489">Methyltransferase</keyword>
<dbReference type="PANTHER" id="PTHR31009">
    <property type="entry name" value="S-ADENOSYL-L-METHIONINE:CARBOXYL METHYLTRANSFERASE FAMILY PROTEIN"/>
    <property type="match status" value="1"/>
</dbReference>
<dbReference type="GO" id="GO:0032259">
    <property type="term" value="P:methylation"/>
    <property type="evidence" value="ECO:0007669"/>
    <property type="project" value="UniProtKB-KW"/>
</dbReference>
<comment type="domain">
    <text evidence="10">The DHHC domain is required for palmitoyltransferase activity.</text>
</comment>
<evidence type="ECO:0000259" key="11">
    <source>
        <dbReference type="Pfam" id="PF01529"/>
    </source>
</evidence>
<evidence type="ECO:0000256" key="5">
    <source>
        <dbReference type="ARBA" id="ARBA00022692"/>
    </source>
</evidence>
<dbReference type="GO" id="GO:0046872">
    <property type="term" value="F:metal ion binding"/>
    <property type="evidence" value="ECO:0007669"/>
    <property type="project" value="UniProtKB-KW"/>
</dbReference>
<gene>
    <name evidence="12" type="ORF">DVH24_040219</name>
</gene>
<keyword evidence="7" id="KW-0460">Magnesium</keyword>